<feature type="domain" description="Histidine kinase" evidence="14">
    <location>
        <begin position="707"/>
        <end position="922"/>
    </location>
</feature>
<dbReference type="SUPFAM" id="SSF55874">
    <property type="entry name" value="ATPase domain of HSP90 chaperone/DNA topoisomerase II/histidine kinase"/>
    <property type="match status" value="1"/>
</dbReference>
<gene>
    <name evidence="17" type="ORF">DEALK_11380</name>
</gene>
<feature type="domain" description="PAC" evidence="16">
    <location>
        <begin position="367"/>
        <end position="419"/>
    </location>
</feature>
<dbReference type="SMART" id="SM00387">
    <property type="entry name" value="HATPase_c"/>
    <property type="match status" value="1"/>
</dbReference>
<dbReference type="PRINTS" id="PR00344">
    <property type="entry name" value="BCTRLSENSOR"/>
</dbReference>
<proteinExistence type="predicted"/>
<name>A0A0W0GIC1_9CHLR</name>
<protein>
    <recommendedName>
        <fullName evidence="3">histidine kinase</fullName>
        <ecNumber evidence="3">2.7.13.3</ecNumber>
    </recommendedName>
</protein>
<keyword evidence="8" id="KW-0418">Kinase</keyword>
<evidence type="ECO:0000256" key="9">
    <source>
        <dbReference type="ARBA" id="ARBA00022840"/>
    </source>
</evidence>
<evidence type="ECO:0000256" key="5">
    <source>
        <dbReference type="ARBA" id="ARBA00022679"/>
    </source>
</evidence>
<keyword evidence="11" id="KW-0902">Two-component regulatory system</keyword>
<keyword evidence="6" id="KW-0812">Transmembrane</keyword>
<evidence type="ECO:0000313" key="17">
    <source>
        <dbReference type="EMBL" id="KTB48293.1"/>
    </source>
</evidence>
<comment type="caution">
    <text evidence="17">The sequence shown here is derived from an EMBL/GenBank/DDBJ whole genome shotgun (WGS) entry which is preliminary data.</text>
</comment>
<comment type="catalytic activity">
    <reaction evidence="1">
        <text>ATP + protein L-histidine = ADP + protein N-phospho-L-histidine.</text>
        <dbReference type="EC" id="2.7.13.3"/>
    </reaction>
</comment>
<dbReference type="InterPro" id="IPR005467">
    <property type="entry name" value="His_kinase_dom"/>
</dbReference>
<dbReference type="InterPro" id="IPR035965">
    <property type="entry name" value="PAS-like_dom_sf"/>
</dbReference>
<dbReference type="GO" id="GO:0007234">
    <property type="term" value="P:osmosensory signaling via phosphorelay pathway"/>
    <property type="evidence" value="ECO:0007669"/>
    <property type="project" value="TreeGrafter"/>
</dbReference>
<keyword evidence="9" id="KW-0067">ATP-binding</keyword>
<dbReference type="Pfam" id="PF00512">
    <property type="entry name" value="HisKA"/>
    <property type="match status" value="1"/>
</dbReference>
<comment type="subcellular location">
    <subcellularLocation>
        <location evidence="2">Membrane</location>
        <topology evidence="2">Multi-pass membrane protein</topology>
    </subcellularLocation>
</comment>
<evidence type="ECO:0000256" key="2">
    <source>
        <dbReference type="ARBA" id="ARBA00004141"/>
    </source>
</evidence>
<dbReference type="PANTHER" id="PTHR42878">
    <property type="entry name" value="TWO-COMPONENT HISTIDINE KINASE"/>
    <property type="match status" value="1"/>
</dbReference>
<keyword evidence="13" id="KW-0175">Coiled coil</keyword>
<evidence type="ECO:0000256" key="13">
    <source>
        <dbReference type="SAM" id="Coils"/>
    </source>
</evidence>
<dbReference type="SUPFAM" id="SSF47384">
    <property type="entry name" value="Homodimeric domain of signal transducing histidine kinase"/>
    <property type="match status" value="1"/>
</dbReference>
<keyword evidence="18" id="KW-1185">Reference proteome</keyword>
<dbReference type="CDD" id="cd00082">
    <property type="entry name" value="HisKA"/>
    <property type="match status" value="1"/>
</dbReference>
<dbReference type="GO" id="GO:0000155">
    <property type="term" value="F:phosphorelay sensor kinase activity"/>
    <property type="evidence" value="ECO:0007669"/>
    <property type="project" value="InterPro"/>
</dbReference>
<dbReference type="InterPro" id="IPR000014">
    <property type="entry name" value="PAS"/>
</dbReference>
<dbReference type="SMART" id="SM00091">
    <property type="entry name" value="PAS"/>
    <property type="match status" value="5"/>
</dbReference>
<dbReference type="PATRIC" id="fig|1217799.6.peg.1174"/>
<dbReference type="PROSITE" id="PS50109">
    <property type="entry name" value="HIS_KIN"/>
    <property type="match status" value="1"/>
</dbReference>
<dbReference type="InterPro" id="IPR036890">
    <property type="entry name" value="HATPase_C_sf"/>
</dbReference>
<dbReference type="Pfam" id="PF02518">
    <property type="entry name" value="HATPase_c"/>
    <property type="match status" value="1"/>
</dbReference>
<dbReference type="GO" id="GO:0000156">
    <property type="term" value="F:phosphorelay response regulator activity"/>
    <property type="evidence" value="ECO:0007669"/>
    <property type="project" value="TreeGrafter"/>
</dbReference>
<dbReference type="InterPro" id="IPR003661">
    <property type="entry name" value="HisK_dim/P_dom"/>
</dbReference>
<dbReference type="NCBIfam" id="TIGR00229">
    <property type="entry name" value="sensory_box"/>
    <property type="match status" value="4"/>
</dbReference>
<dbReference type="SMART" id="SM00388">
    <property type="entry name" value="HisKA"/>
    <property type="match status" value="1"/>
</dbReference>
<evidence type="ECO:0000256" key="7">
    <source>
        <dbReference type="ARBA" id="ARBA00022741"/>
    </source>
</evidence>
<dbReference type="EMBL" id="LFDV01000002">
    <property type="protein sequence ID" value="KTB48293.1"/>
    <property type="molecule type" value="Genomic_DNA"/>
</dbReference>
<dbReference type="Gene3D" id="1.10.287.130">
    <property type="match status" value="1"/>
</dbReference>
<dbReference type="InterPro" id="IPR004358">
    <property type="entry name" value="Sig_transdc_His_kin-like_C"/>
</dbReference>
<dbReference type="InterPro" id="IPR050351">
    <property type="entry name" value="BphY/WalK/GraS-like"/>
</dbReference>
<dbReference type="Gene3D" id="3.30.450.20">
    <property type="entry name" value="PAS domain"/>
    <property type="match status" value="4"/>
</dbReference>
<feature type="domain" description="PAS" evidence="15">
    <location>
        <begin position="524"/>
        <end position="598"/>
    </location>
</feature>
<reference evidence="17 18" key="1">
    <citation type="submission" date="2015-06" db="EMBL/GenBank/DDBJ databases">
        <title>Genome sequence of the organohalide-respiring Dehalogenimonas alkenigignens type strain (IP3-3T).</title>
        <authorList>
            <person name="Key T.A."/>
            <person name="Richmond D.P."/>
            <person name="Bowman K.S."/>
            <person name="Cho Y.-J."/>
            <person name="Chun J."/>
            <person name="da Costa M.S."/>
            <person name="Rainey F.A."/>
            <person name="Moe W.M."/>
        </authorList>
    </citation>
    <scope>NUCLEOTIDE SEQUENCE [LARGE SCALE GENOMIC DNA]</scope>
    <source>
        <strain evidence="17 18">IP3-3</strain>
    </source>
</reference>
<evidence type="ECO:0000256" key="6">
    <source>
        <dbReference type="ARBA" id="ARBA00022692"/>
    </source>
</evidence>
<dbReference type="PANTHER" id="PTHR42878:SF7">
    <property type="entry name" value="SENSOR HISTIDINE KINASE GLRK"/>
    <property type="match status" value="1"/>
</dbReference>
<dbReference type="CDD" id="cd00130">
    <property type="entry name" value="PAS"/>
    <property type="match status" value="3"/>
</dbReference>
<keyword evidence="12" id="KW-0472">Membrane</keyword>
<dbReference type="InterPro" id="IPR003594">
    <property type="entry name" value="HATPase_dom"/>
</dbReference>
<dbReference type="OrthoDB" id="9801651at2"/>
<organism evidence="17 18">
    <name type="scientific">Dehalogenimonas alkenigignens</name>
    <dbReference type="NCBI Taxonomy" id="1217799"/>
    <lineage>
        <taxon>Bacteria</taxon>
        <taxon>Bacillati</taxon>
        <taxon>Chloroflexota</taxon>
        <taxon>Dehalococcoidia</taxon>
        <taxon>Dehalococcoidales</taxon>
        <taxon>Dehalococcoidaceae</taxon>
        <taxon>Dehalogenimonas</taxon>
    </lineage>
</organism>
<evidence type="ECO:0000259" key="16">
    <source>
        <dbReference type="PROSITE" id="PS50113"/>
    </source>
</evidence>
<evidence type="ECO:0000256" key="12">
    <source>
        <dbReference type="ARBA" id="ARBA00023136"/>
    </source>
</evidence>
<dbReference type="Gene3D" id="3.30.565.10">
    <property type="entry name" value="Histidine kinase-like ATPase, C-terminal domain"/>
    <property type="match status" value="1"/>
</dbReference>
<evidence type="ECO:0000256" key="10">
    <source>
        <dbReference type="ARBA" id="ARBA00022989"/>
    </source>
</evidence>
<dbReference type="GO" id="GO:0016020">
    <property type="term" value="C:membrane"/>
    <property type="evidence" value="ECO:0007669"/>
    <property type="project" value="UniProtKB-SubCell"/>
</dbReference>
<dbReference type="FunFam" id="3.30.565.10:FF:000006">
    <property type="entry name" value="Sensor histidine kinase WalK"/>
    <property type="match status" value="1"/>
</dbReference>
<keyword evidence="10" id="KW-1133">Transmembrane helix</keyword>
<feature type="domain" description="PAS" evidence="15">
    <location>
        <begin position="295"/>
        <end position="365"/>
    </location>
</feature>
<evidence type="ECO:0000313" key="18">
    <source>
        <dbReference type="Proteomes" id="UP000053947"/>
    </source>
</evidence>
<sequence>MSAPIQPVIPYHDLFKHMLNGVAYCRMVFDTKDNPVDFVYLYVNPAFEKITGLKQAAIINRRVTDAIPGIKTENPELFDTYGRVVLTGEPAEFEIYVKPLKRWLAVSAYRPKRGHFVAIFENITGRKLTEQALAASDAQARLLLALSNDGIMVHGMTPDGQPEPFIEVNESACQMLGYSRSELLKMSPADIDAPKNPDEIPVIDRLMSDGSVVFERFHIAKNGTRIPVEISSRIADVNGNKMVISIVRDIAERKKERMLLERLVAERTQELNDINLKLTQEIEQRALAQRALEASESHFRSLYEKLPVGYQSLDAEARFLEVNPAWLKTMGYAKEEVIGRWFGDFLAGDQASDFREKFKRFKERGEVETEFVLVRKNGSHALVSVTGRIDYDTLGAVRKTHCLIIDITERRRIEQEIYRLASFPLVNPNPIMRVSPQGELLFANNASRPLMEHWHARIGGLLPEELRAEITEAYSSGLVRNLEVTVGEQTYDIKLYPNFELGALNLYGIDISRRKKIARELEISEANYRMLFNNASDAMILWKSIGNNTWQIIEANRVACERYGYSRDEMLALTGQQLNAPGSYSSLSPAIEQMRRTGYATYELKHITKKGVVIPVEVYGHQFELNGDIVILAVVRDISERKRLEAEKEKYQDRLEAMVEERTRSLTEEIASRHRAEAELQRLYEHEKSLSYALKKQMDERVFFTRALVHELKTPLTPLLGSSEMLVNLAREEPLISLSRNVQSGAVKLRKRIDQLLDLAKGEVGLLKLKFAPVDLGNLLKELVSFISPSAVKKGLAIRLDLPPSLPPIEGDRDYLYRVILNLLDNALKFTSSGGQVTIKAFVSGDAIEVWVSDTGIGIPKEKQERLFVPYSRVASDDTEFAGLGLGLSLCKNIIELHGGRIWIESQKDKGTTVRFTLPVIHPKQEKGETRS</sequence>
<evidence type="ECO:0000256" key="3">
    <source>
        <dbReference type="ARBA" id="ARBA00012438"/>
    </source>
</evidence>
<keyword evidence="7" id="KW-0547">Nucleotide-binding</keyword>
<keyword evidence="5" id="KW-0808">Transferase</keyword>
<dbReference type="GO" id="GO:0030295">
    <property type="term" value="F:protein kinase activator activity"/>
    <property type="evidence" value="ECO:0007669"/>
    <property type="project" value="TreeGrafter"/>
</dbReference>
<dbReference type="EC" id="2.7.13.3" evidence="3"/>
<dbReference type="AlphaFoldDB" id="A0A0W0GIC1"/>
<accession>A0A0W0GIC1</accession>
<dbReference type="PROSITE" id="PS50113">
    <property type="entry name" value="PAC"/>
    <property type="match status" value="1"/>
</dbReference>
<dbReference type="Pfam" id="PF13188">
    <property type="entry name" value="PAS_8"/>
    <property type="match status" value="1"/>
</dbReference>
<evidence type="ECO:0000256" key="11">
    <source>
        <dbReference type="ARBA" id="ARBA00023012"/>
    </source>
</evidence>
<dbReference type="Pfam" id="PF13426">
    <property type="entry name" value="PAS_9"/>
    <property type="match status" value="3"/>
</dbReference>
<evidence type="ECO:0000259" key="15">
    <source>
        <dbReference type="PROSITE" id="PS50112"/>
    </source>
</evidence>
<dbReference type="PROSITE" id="PS50112">
    <property type="entry name" value="PAS"/>
    <property type="match status" value="2"/>
</dbReference>
<evidence type="ECO:0000256" key="8">
    <source>
        <dbReference type="ARBA" id="ARBA00022777"/>
    </source>
</evidence>
<dbReference type="CDD" id="cd00075">
    <property type="entry name" value="HATPase"/>
    <property type="match status" value="1"/>
</dbReference>
<dbReference type="STRING" id="1217799.DEALK_11380"/>
<dbReference type="InterPro" id="IPR001610">
    <property type="entry name" value="PAC"/>
</dbReference>
<feature type="coiled-coil region" evidence="13">
    <location>
        <begin position="634"/>
        <end position="661"/>
    </location>
</feature>
<dbReference type="RefSeq" id="WP_058439304.1">
    <property type="nucleotide sequence ID" value="NZ_KQ758903.1"/>
</dbReference>
<dbReference type="Proteomes" id="UP000053947">
    <property type="component" value="Unassembled WGS sequence"/>
</dbReference>
<dbReference type="SMART" id="SM00086">
    <property type="entry name" value="PAC"/>
    <property type="match status" value="3"/>
</dbReference>
<evidence type="ECO:0000256" key="4">
    <source>
        <dbReference type="ARBA" id="ARBA00022553"/>
    </source>
</evidence>
<dbReference type="InterPro" id="IPR000700">
    <property type="entry name" value="PAS-assoc_C"/>
</dbReference>
<dbReference type="SUPFAM" id="SSF55785">
    <property type="entry name" value="PYP-like sensor domain (PAS domain)"/>
    <property type="match status" value="4"/>
</dbReference>
<keyword evidence="4" id="KW-0597">Phosphoprotein</keyword>
<evidence type="ECO:0000259" key="14">
    <source>
        <dbReference type="PROSITE" id="PS50109"/>
    </source>
</evidence>
<evidence type="ECO:0000256" key="1">
    <source>
        <dbReference type="ARBA" id="ARBA00000085"/>
    </source>
</evidence>
<dbReference type="InterPro" id="IPR036097">
    <property type="entry name" value="HisK_dim/P_sf"/>
</dbReference>